<name>A0A9R0JU20_SPIOL</name>
<dbReference type="OrthoDB" id="611606at2759"/>
<dbReference type="Proteomes" id="UP000813463">
    <property type="component" value="Chromosome 2"/>
</dbReference>
<reference evidence="2" key="1">
    <citation type="journal article" date="2021" name="Nat. Commun.">
        <title>Genomic analyses provide insights into spinach domestication and the genetic basis of agronomic traits.</title>
        <authorList>
            <person name="Cai X."/>
            <person name="Sun X."/>
            <person name="Xu C."/>
            <person name="Sun H."/>
            <person name="Wang X."/>
            <person name="Ge C."/>
            <person name="Zhang Z."/>
            <person name="Wang Q."/>
            <person name="Fei Z."/>
            <person name="Jiao C."/>
            <person name="Wang Q."/>
        </authorList>
    </citation>
    <scope>NUCLEOTIDE SEQUENCE [LARGE SCALE GENOMIC DNA]</scope>
    <source>
        <strain evidence="2">cv. Varoflay</strain>
    </source>
</reference>
<evidence type="ECO:0000256" key="1">
    <source>
        <dbReference type="SAM" id="MobiDB-lite"/>
    </source>
</evidence>
<feature type="compositionally biased region" description="Polar residues" evidence="1">
    <location>
        <begin position="988"/>
        <end position="1000"/>
    </location>
</feature>
<feature type="compositionally biased region" description="Polar residues" evidence="1">
    <location>
        <begin position="497"/>
        <end position="537"/>
    </location>
</feature>
<dbReference type="RefSeq" id="XP_021846593.1">
    <property type="nucleotide sequence ID" value="XM_021990901.2"/>
</dbReference>
<dbReference type="PANTHER" id="PTHR34962:SF1">
    <property type="entry name" value="EMBRYO DEFECTIVE 1703-RELATED"/>
    <property type="match status" value="1"/>
</dbReference>
<dbReference type="GeneID" id="110786354"/>
<proteinExistence type="predicted"/>
<dbReference type="PANTHER" id="PTHR34962">
    <property type="entry name" value="EMBRYO DEFECTIVE 1703-RELATED"/>
    <property type="match status" value="1"/>
</dbReference>
<dbReference type="KEGG" id="soe:110786354"/>
<feature type="compositionally biased region" description="Basic and acidic residues" evidence="1">
    <location>
        <begin position="701"/>
        <end position="712"/>
    </location>
</feature>
<feature type="compositionally biased region" description="Polar residues" evidence="1">
    <location>
        <begin position="1008"/>
        <end position="1020"/>
    </location>
</feature>
<feature type="region of interest" description="Disordered" evidence="1">
    <location>
        <begin position="73"/>
        <end position="93"/>
    </location>
</feature>
<feature type="compositionally biased region" description="Acidic residues" evidence="1">
    <location>
        <begin position="425"/>
        <end position="442"/>
    </location>
</feature>
<feature type="region of interest" description="Disordered" evidence="1">
    <location>
        <begin position="400"/>
        <end position="454"/>
    </location>
</feature>
<organism evidence="2 3">
    <name type="scientific">Spinacia oleracea</name>
    <name type="common">Spinach</name>
    <dbReference type="NCBI Taxonomy" id="3562"/>
    <lineage>
        <taxon>Eukaryota</taxon>
        <taxon>Viridiplantae</taxon>
        <taxon>Streptophyta</taxon>
        <taxon>Embryophyta</taxon>
        <taxon>Tracheophyta</taxon>
        <taxon>Spermatophyta</taxon>
        <taxon>Magnoliopsida</taxon>
        <taxon>eudicotyledons</taxon>
        <taxon>Gunneridae</taxon>
        <taxon>Pentapetalae</taxon>
        <taxon>Caryophyllales</taxon>
        <taxon>Chenopodiaceae</taxon>
        <taxon>Chenopodioideae</taxon>
        <taxon>Anserineae</taxon>
        <taxon>Spinacia</taxon>
    </lineage>
</organism>
<feature type="region of interest" description="Disordered" evidence="1">
    <location>
        <begin position="1288"/>
        <end position="1310"/>
    </location>
</feature>
<feature type="region of interest" description="Disordered" evidence="1">
    <location>
        <begin position="317"/>
        <end position="342"/>
    </location>
</feature>
<feature type="region of interest" description="Disordered" evidence="1">
    <location>
        <begin position="676"/>
        <end position="738"/>
    </location>
</feature>
<reference evidence="3" key="2">
    <citation type="submission" date="2025-08" db="UniProtKB">
        <authorList>
            <consortium name="RefSeq"/>
        </authorList>
    </citation>
    <scope>IDENTIFICATION</scope>
    <source>
        <tissue evidence="3">Leaf</tissue>
    </source>
</reference>
<accession>A0A9R0JU20</accession>
<sequence>MEFHTSSFLAKPHFPSSISPFLPPSSLTTLTKKTPFKFRKTHLKSFPNPPFSTNLPLQKTKKSHIAARFGRPTKRRNSLRKKLTGGDSQVRQNPQNIIDPVHHFVDNQVSDLNLSSDRLERVTGEIGSSQIDFESSNLGNSKKFGESVLWNKLEGWVDQYKKDIEFWGIGSNPIFTVFQDFDGNAERVVVDEDEILKRSGVEPLYYKKESDLGDFYEVNSKISHAKFLAKEIESGKNVIPRNSSVAKFVVSGEKSDVVSRIRSLIVPPKSLAKASKVGIAVVCGFAFVWMIRKLFSLGGKETEMSSFEKEMLRRKMKSRMGKEKVQKGSVEVMEKPSEMPTVFTERPSLDKEEVLNSIRESKGSNNGLVVQDVGGVRETASIDVDVKIREIQMMARHAREIEKGESSPSEGGELDEQAPNILSEESTEELDEDVSEEHDEGDTNPTNKVLSEESAETRIFNGALGMEILGNHEKQSGSSQFISKEVSEGNEDVEPHSISNGRISNGDSKTQANSLIQSHDILSSSNLTEGSQLNPSKKTPVRRKPKIIRSVKEAREYLLQKHDKESRVGDIPTTAAAEDERMDNCFRQRLEEGDKALKSFDADREVDSVPALKVSGYYAVKRNDGLATDTNGLKLEADTSSILSQNRLSDPPSVENSGVDSAVNLVKTMKISEMFKPSDSRGSSNFIPGENDVLDASPEANKPHLAELRSEEVDTLDGTPKPTDLSKTSDLDSGRNAFHNTNKLTKEAGVPYENVIDDANLQKKVYLSNGNGNVKHDEMNKTPNPTKESEIVVPAAVRRDLDGFDSEKKEFLPREINDEIDHKEELFANKENWLEKNFHEVEPIVKKIGSGFRDNYNVAREKIKQEVDTELDLMTLGSITNDTELEWMQDDKLKEIVFRVRDNELAGRDPFNSMDPEDKVAFYKGLDSKVEKVNQELSILHEWLHSNIENVDYGADGISIYDPPEKVIPRWKGPPLDNISEILNNSGNQQQVESSLQKANESTKSDSIETSQEASTSNSPSREKISKISKTVIEASDGSIKPGKRSGKEFWKHTKKWSRGFVESYNAEADPEVKSVMKDIGKDLDRWITEKEIKDAADLMDKIPQKGKENIEKKLSKLRREMEMFGPQAVVSKYREYAEEKEEDYLWWFDLPHLLCIELYTYDGEDQRVGFYSLEMAMDLELEPKPRHVIAFEDTSDCKNFCYIIQAHLEMIGKGKAFIVPQPPKDVFRQAKGDGFGVTVIRKGEIKLNVDQTLEEVEELITEIGSKMYHDKIMRERSVDISSLMKGVLGVSPPSKRKRKKRARKKPSKS</sequence>
<evidence type="ECO:0000313" key="3">
    <source>
        <dbReference type="RefSeq" id="XP_021846593.1"/>
    </source>
</evidence>
<feature type="region of interest" description="Disordered" evidence="1">
    <location>
        <begin position="769"/>
        <end position="788"/>
    </location>
</feature>
<feature type="compositionally biased region" description="Basic and acidic residues" evidence="1">
    <location>
        <begin position="320"/>
        <end position="337"/>
    </location>
</feature>
<feature type="compositionally biased region" description="Basic residues" evidence="1">
    <location>
        <begin position="73"/>
        <end position="83"/>
    </location>
</feature>
<evidence type="ECO:0000313" key="2">
    <source>
        <dbReference type="Proteomes" id="UP000813463"/>
    </source>
</evidence>
<protein>
    <recommendedName>
        <fullName evidence="4">Embryo defective 1703</fullName>
    </recommendedName>
</protein>
<feature type="compositionally biased region" description="Basic residues" evidence="1">
    <location>
        <begin position="1295"/>
        <end position="1310"/>
    </location>
</feature>
<keyword evidence="2" id="KW-1185">Reference proteome</keyword>
<feature type="region of interest" description="Disordered" evidence="1">
    <location>
        <begin position="474"/>
        <end position="544"/>
    </location>
</feature>
<gene>
    <name evidence="3" type="primary">LOC110786354</name>
</gene>
<evidence type="ECO:0008006" key="4">
    <source>
        <dbReference type="Google" id="ProtNLM"/>
    </source>
</evidence>
<feature type="region of interest" description="Disordered" evidence="1">
    <location>
        <begin position="988"/>
        <end position="1026"/>
    </location>
</feature>